<dbReference type="EC" id="4.2.2.-" evidence="4"/>
<evidence type="ECO:0000256" key="7">
    <source>
        <dbReference type="SAM" id="SignalP"/>
    </source>
</evidence>
<dbReference type="InterPro" id="IPR034718">
    <property type="entry name" value="RlpA"/>
</dbReference>
<dbReference type="EMBL" id="JABAIM010000004">
    <property type="protein sequence ID" value="NLR76697.1"/>
    <property type="molecule type" value="Genomic_DNA"/>
</dbReference>
<proteinExistence type="inferred from homology"/>
<dbReference type="RefSeq" id="WP_168878361.1">
    <property type="nucleotide sequence ID" value="NZ_JABAIM010000004.1"/>
</dbReference>
<keyword evidence="10" id="KW-1185">Reference proteome</keyword>
<reference evidence="9 10" key="1">
    <citation type="submission" date="2020-04" db="EMBL/GenBank/DDBJ databases">
        <title>Draft genome of Leeia sp. IMCC25680.</title>
        <authorList>
            <person name="Song J."/>
            <person name="Cho J.-C."/>
        </authorList>
    </citation>
    <scope>NUCLEOTIDE SEQUENCE [LARGE SCALE GENOMIC DNA]</scope>
    <source>
        <strain evidence="9 10">IMCC25680</strain>
    </source>
</reference>
<dbReference type="Gene3D" id="3.30.70.1070">
    <property type="entry name" value="Sporulation related repeat"/>
    <property type="match status" value="1"/>
</dbReference>
<dbReference type="Proteomes" id="UP000587991">
    <property type="component" value="Unassembled WGS sequence"/>
</dbReference>
<evidence type="ECO:0000256" key="4">
    <source>
        <dbReference type="HAMAP-Rule" id="MF_02071"/>
    </source>
</evidence>
<dbReference type="Gene3D" id="2.40.40.10">
    <property type="entry name" value="RlpA-like domain"/>
    <property type="match status" value="1"/>
</dbReference>
<protein>
    <recommendedName>
        <fullName evidence="4">Endolytic peptidoglycan transglycosylase RlpA</fullName>
        <ecNumber evidence="4">4.2.2.-</ecNumber>
    </recommendedName>
</protein>
<dbReference type="Pfam" id="PF05036">
    <property type="entry name" value="SPOR"/>
    <property type="match status" value="1"/>
</dbReference>
<evidence type="ECO:0000256" key="3">
    <source>
        <dbReference type="ARBA" id="ARBA00023316"/>
    </source>
</evidence>
<dbReference type="PROSITE" id="PS51257">
    <property type="entry name" value="PROKAR_LIPOPROTEIN"/>
    <property type="match status" value="1"/>
</dbReference>
<dbReference type="HAMAP" id="MF_02071">
    <property type="entry name" value="RlpA"/>
    <property type="match status" value="1"/>
</dbReference>
<dbReference type="Pfam" id="PF03330">
    <property type="entry name" value="DPBB_1"/>
    <property type="match status" value="1"/>
</dbReference>
<evidence type="ECO:0000313" key="10">
    <source>
        <dbReference type="Proteomes" id="UP000587991"/>
    </source>
</evidence>
<evidence type="ECO:0000259" key="8">
    <source>
        <dbReference type="PROSITE" id="PS51724"/>
    </source>
</evidence>
<dbReference type="InterPro" id="IPR012997">
    <property type="entry name" value="RplA"/>
</dbReference>
<dbReference type="NCBIfam" id="TIGR00413">
    <property type="entry name" value="rlpA"/>
    <property type="match status" value="1"/>
</dbReference>
<dbReference type="InterPro" id="IPR009009">
    <property type="entry name" value="RlpA-like_DPBB"/>
</dbReference>
<comment type="similarity">
    <text evidence="4 5">Belongs to the RlpA family.</text>
</comment>
<dbReference type="SUPFAM" id="SSF50685">
    <property type="entry name" value="Barwin-like endoglucanases"/>
    <property type="match status" value="1"/>
</dbReference>
<feature type="region of interest" description="Disordered" evidence="6">
    <location>
        <begin position="225"/>
        <end position="252"/>
    </location>
</feature>
<dbReference type="GO" id="GO:0005886">
    <property type="term" value="C:plasma membrane"/>
    <property type="evidence" value="ECO:0007669"/>
    <property type="project" value="UniProtKB-SubCell"/>
</dbReference>
<comment type="caution">
    <text evidence="9">The sequence shown here is derived from an EMBL/GenBank/DDBJ whole genome shotgun (WGS) entry which is preliminary data.</text>
</comment>
<dbReference type="AlphaFoldDB" id="A0A847SCX0"/>
<keyword evidence="1 7" id="KW-0732">Signal</keyword>
<keyword evidence="3 4" id="KW-0961">Cell wall biogenesis/degradation</keyword>
<feature type="compositionally biased region" description="Polar residues" evidence="6">
    <location>
        <begin position="232"/>
        <end position="252"/>
    </location>
</feature>
<organism evidence="9 10">
    <name type="scientific">Leeia aquatica</name>
    <dbReference type="NCBI Taxonomy" id="2725557"/>
    <lineage>
        <taxon>Bacteria</taxon>
        <taxon>Pseudomonadati</taxon>
        <taxon>Pseudomonadota</taxon>
        <taxon>Betaproteobacteria</taxon>
        <taxon>Neisseriales</taxon>
        <taxon>Leeiaceae</taxon>
        <taxon>Leeia</taxon>
    </lineage>
</organism>
<keyword evidence="4" id="KW-0449">Lipoprotein</keyword>
<keyword evidence="4" id="KW-0564">Palmitate</keyword>
<comment type="function">
    <text evidence="4">Lytic transglycosylase with a strong preference for naked glycan strands that lack stem peptides.</text>
</comment>
<dbReference type="PROSITE" id="PS51724">
    <property type="entry name" value="SPOR"/>
    <property type="match status" value="1"/>
</dbReference>
<dbReference type="PANTHER" id="PTHR34183">
    <property type="entry name" value="ENDOLYTIC PEPTIDOGLYCAN TRANSGLYCOSYLASE RLPA"/>
    <property type="match status" value="1"/>
</dbReference>
<dbReference type="PANTHER" id="PTHR34183:SF1">
    <property type="entry name" value="ENDOLYTIC PEPTIDOGLYCAN TRANSGLYCOSYLASE RLPA"/>
    <property type="match status" value="1"/>
</dbReference>
<feature type="compositionally biased region" description="Low complexity" evidence="6">
    <location>
        <begin position="20"/>
        <end position="34"/>
    </location>
</feature>
<feature type="signal peptide" evidence="7">
    <location>
        <begin position="1"/>
        <end position="21"/>
    </location>
</feature>
<accession>A0A847SCX0</accession>
<gene>
    <name evidence="4" type="primary">rlpA</name>
    <name evidence="9" type="ORF">HF682_16130</name>
</gene>
<name>A0A847SCX0_9NEIS</name>
<dbReference type="InterPro" id="IPR036680">
    <property type="entry name" value="SPOR-like_sf"/>
</dbReference>
<feature type="domain" description="SPOR" evidence="8">
    <location>
        <begin position="252"/>
        <end position="330"/>
    </location>
</feature>
<keyword evidence="4" id="KW-1003">Cell membrane</keyword>
<keyword evidence="4" id="KW-0472">Membrane</keyword>
<dbReference type="FunFam" id="2.40.40.10:FF:000003">
    <property type="entry name" value="Endolytic peptidoglycan transglycosylase RlpA"/>
    <property type="match status" value="1"/>
</dbReference>
<dbReference type="CDD" id="cd22268">
    <property type="entry name" value="DPBB_RlpA-like"/>
    <property type="match status" value="1"/>
</dbReference>
<feature type="region of interest" description="Disordered" evidence="6">
    <location>
        <begin position="20"/>
        <end position="99"/>
    </location>
</feature>
<evidence type="ECO:0000256" key="2">
    <source>
        <dbReference type="ARBA" id="ARBA00023239"/>
    </source>
</evidence>
<keyword evidence="2 4" id="KW-0456">Lyase</keyword>
<evidence type="ECO:0000313" key="9">
    <source>
        <dbReference type="EMBL" id="NLR76697.1"/>
    </source>
</evidence>
<dbReference type="GO" id="GO:0000270">
    <property type="term" value="P:peptidoglycan metabolic process"/>
    <property type="evidence" value="ECO:0007669"/>
    <property type="project" value="UniProtKB-UniRule"/>
</dbReference>
<sequence>MLLRFVLLLLTALLAACGSTSSPQQSSQAPAPVAHRGEPPAPASPAGKPAPVYQPGKQASRDPNLPPPAKDGGYYLDDGPAEQIPDNLAATPDAVPQNEPLHKFANRPYNVLGRTWVPDTQGKAYVEEGRASWYGRKFHGKRTSSGETYDMFQMSGAHRTLPIPSYARVTNLENGRSVIVRINDRGPFHIERLVDLSYAAAFKLGYVSKGSARVKVERVFPGEEKSAPPTVLAQQPVTPIAETPQTPASTAQPEPAGFYLQLGSFSLKANAEVLRDKMAGVLAEHGKPVQVVQRNGLYRVWVGSYDSDASAREAIPVVQQLAGMTPLPVH</sequence>
<dbReference type="InterPro" id="IPR036908">
    <property type="entry name" value="RlpA-like_sf"/>
</dbReference>
<comment type="subcellular location">
    <subcellularLocation>
        <location evidence="4">Cell membrane</location>
        <topology evidence="4">Lipid-anchor</topology>
    </subcellularLocation>
</comment>
<dbReference type="InterPro" id="IPR007730">
    <property type="entry name" value="SPOR-like_dom"/>
</dbReference>
<feature type="chain" id="PRO_5033171830" description="Endolytic peptidoglycan transglycosylase RlpA" evidence="7">
    <location>
        <begin position="22"/>
        <end position="330"/>
    </location>
</feature>
<evidence type="ECO:0000256" key="1">
    <source>
        <dbReference type="ARBA" id="ARBA00022729"/>
    </source>
</evidence>
<evidence type="ECO:0000256" key="5">
    <source>
        <dbReference type="RuleBase" id="RU003495"/>
    </source>
</evidence>
<dbReference type="GO" id="GO:0071555">
    <property type="term" value="P:cell wall organization"/>
    <property type="evidence" value="ECO:0007669"/>
    <property type="project" value="UniProtKB-KW"/>
</dbReference>
<dbReference type="GO" id="GO:0042834">
    <property type="term" value="F:peptidoglycan binding"/>
    <property type="evidence" value="ECO:0007669"/>
    <property type="project" value="InterPro"/>
</dbReference>
<dbReference type="SUPFAM" id="SSF110997">
    <property type="entry name" value="Sporulation related repeat"/>
    <property type="match status" value="1"/>
</dbReference>
<evidence type="ECO:0000256" key="6">
    <source>
        <dbReference type="SAM" id="MobiDB-lite"/>
    </source>
</evidence>
<dbReference type="GO" id="GO:0008932">
    <property type="term" value="F:lytic endotransglycosylase activity"/>
    <property type="evidence" value="ECO:0007669"/>
    <property type="project" value="UniProtKB-UniRule"/>
</dbReference>